<proteinExistence type="predicted"/>
<keyword evidence="2" id="KW-1185">Reference proteome</keyword>
<evidence type="ECO:0000313" key="2">
    <source>
        <dbReference type="Proteomes" id="UP001207918"/>
    </source>
</evidence>
<comment type="caution">
    <text evidence="1">The sequence shown here is derived from an EMBL/GenBank/DDBJ whole genome shotgun (WGS) entry which is preliminary data.</text>
</comment>
<gene>
    <name evidence="1" type="ORF">J6I44_11470</name>
</gene>
<dbReference type="Proteomes" id="UP001207918">
    <property type="component" value="Unassembled WGS sequence"/>
</dbReference>
<organism evidence="1 2">
    <name type="scientific">Fodinibius salsisoli</name>
    <dbReference type="NCBI Taxonomy" id="2820877"/>
    <lineage>
        <taxon>Bacteria</taxon>
        <taxon>Pseudomonadati</taxon>
        <taxon>Balneolota</taxon>
        <taxon>Balneolia</taxon>
        <taxon>Balneolales</taxon>
        <taxon>Balneolaceae</taxon>
        <taxon>Fodinibius</taxon>
    </lineage>
</organism>
<sequence length="225" mass="27052">MKLALLFPQFAPNLYDLSIMLQANRIILLDVEQWSRKSRIHRAKIRVPNGSRWINIPLRTEDRKNAVGEVRMDHSEDWVTPLLRTIEYNYRNSIYYDFYEPEIKAEFKSAYDFTYLMDFVLHIQSRLFRFMDINIEYELASEVEEYTSNPNALVESLGADTLFQEHDSRHYQWQAEQKAEPKFEHPEYHQHFENFEPWCSILDILFQFGPESFKITDQLNSQEPQ</sequence>
<evidence type="ECO:0000313" key="1">
    <source>
        <dbReference type="EMBL" id="MCW9707475.1"/>
    </source>
</evidence>
<protein>
    <submittedName>
        <fullName evidence="1">WbqC family protein</fullName>
    </submittedName>
</protein>
<accession>A0ABT3PNP8</accession>
<reference evidence="1 2" key="1">
    <citation type="submission" date="2021-03" db="EMBL/GenBank/DDBJ databases">
        <title>Aliifodinibius sp. nov., a new bacterium isolated from saline soil.</title>
        <authorList>
            <person name="Galisteo C."/>
            <person name="De La Haba R."/>
            <person name="Sanchez-Porro C."/>
            <person name="Ventosa A."/>
        </authorList>
    </citation>
    <scope>NUCLEOTIDE SEQUENCE [LARGE SCALE GENOMIC DNA]</scope>
    <source>
        <strain evidence="1 2">1BSP15-2V2</strain>
    </source>
</reference>
<dbReference type="RefSeq" id="WP_265766262.1">
    <property type="nucleotide sequence ID" value="NZ_JAGGJA010000007.1"/>
</dbReference>
<dbReference type="InterPro" id="IPR014985">
    <property type="entry name" value="WbqC"/>
</dbReference>
<name>A0ABT3PNP8_9BACT</name>
<dbReference type="Pfam" id="PF08889">
    <property type="entry name" value="WbqC"/>
    <property type="match status" value="1"/>
</dbReference>
<dbReference type="EMBL" id="JAGGJA010000007">
    <property type="protein sequence ID" value="MCW9707475.1"/>
    <property type="molecule type" value="Genomic_DNA"/>
</dbReference>